<keyword evidence="8" id="KW-0902">Two-component regulatory system</keyword>
<evidence type="ECO:0000256" key="6">
    <source>
        <dbReference type="ARBA" id="ARBA00022777"/>
    </source>
</evidence>
<reference evidence="12 13" key="1">
    <citation type="submission" date="2017-04" db="EMBL/GenBank/DDBJ databases">
        <title>Kefir bacterial isolates.</title>
        <authorList>
            <person name="Kim Y."/>
            <person name="Blasche S."/>
            <person name="Patil K.R."/>
        </authorList>
    </citation>
    <scope>NUCLEOTIDE SEQUENCE [LARGE SCALE GENOMIC DNA]</scope>
    <source>
        <strain evidence="12 13">OG2</strain>
    </source>
</reference>
<dbReference type="InterPro" id="IPR011712">
    <property type="entry name" value="Sig_transdc_His_kin_sub3_dim/P"/>
</dbReference>
<dbReference type="GO" id="GO:0000155">
    <property type="term" value="F:phosphorelay sensor kinase activity"/>
    <property type="evidence" value="ECO:0007669"/>
    <property type="project" value="InterPro"/>
</dbReference>
<dbReference type="EC" id="2.7.13.3" evidence="2"/>
<accession>A0A269ZDD9</accession>
<dbReference type="GO" id="GO:0005524">
    <property type="term" value="F:ATP binding"/>
    <property type="evidence" value="ECO:0007669"/>
    <property type="project" value="UniProtKB-KW"/>
</dbReference>
<dbReference type="InterPro" id="IPR050482">
    <property type="entry name" value="Sensor_HK_TwoCompSys"/>
</dbReference>
<dbReference type="Gene3D" id="3.30.565.10">
    <property type="entry name" value="Histidine kinase-like ATPase, C-terminal domain"/>
    <property type="match status" value="1"/>
</dbReference>
<keyword evidence="4" id="KW-0808">Transferase</keyword>
<dbReference type="GO" id="GO:0016020">
    <property type="term" value="C:membrane"/>
    <property type="evidence" value="ECO:0007669"/>
    <property type="project" value="InterPro"/>
</dbReference>
<feature type="transmembrane region" description="Helical" evidence="10">
    <location>
        <begin position="21"/>
        <end position="40"/>
    </location>
</feature>
<evidence type="ECO:0000256" key="7">
    <source>
        <dbReference type="ARBA" id="ARBA00022840"/>
    </source>
</evidence>
<dbReference type="Gene3D" id="1.20.5.1930">
    <property type="match status" value="1"/>
</dbReference>
<organism evidence="12 13">
    <name type="scientific">Brevibacterium casei</name>
    <dbReference type="NCBI Taxonomy" id="33889"/>
    <lineage>
        <taxon>Bacteria</taxon>
        <taxon>Bacillati</taxon>
        <taxon>Actinomycetota</taxon>
        <taxon>Actinomycetes</taxon>
        <taxon>Micrococcales</taxon>
        <taxon>Brevibacteriaceae</taxon>
        <taxon>Brevibacterium</taxon>
    </lineage>
</organism>
<dbReference type="Proteomes" id="UP000216867">
    <property type="component" value="Unassembled WGS sequence"/>
</dbReference>
<feature type="transmembrane region" description="Helical" evidence="10">
    <location>
        <begin position="146"/>
        <end position="164"/>
    </location>
</feature>
<keyword evidence="10" id="KW-1133">Transmembrane helix</keyword>
<dbReference type="InterPro" id="IPR036890">
    <property type="entry name" value="HATPase_C_sf"/>
</dbReference>
<dbReference type="AlphaFoldDB" id="A0A269ZDD9"/>
<evidence type="ECO:0000256" key="3">
    <source>
        <dbReference type="ARBA" id="ARBA00022553"/>
    </source>
</evidence>
<keyword evidence="7" id="KW-0067">ATP-binding</keyword>
<sequence length="418" mass="43605">MSSARPSPRRIRVPGLPTVDVEDLVTAIVLSSIGVLFIVLGPEGRWFDVDVVPEAIAQPVLVLCGFVGTLFASRVLVSTVSILAGLGIDVLAGGHTFALWLIFQLVFALVGHAPRPVARSVSLAAGAATVLTGLLAFALGAEVPAAFEYSLLAALIVFLPALWASSVREHRNTAEAEWARAEAERSRADAQTQVAALANRTAEVSARLAEQKVRAAAAEDLHDLVAGHISAIALQSQAALATDDEAVRARVLTTIHASADRALGELRRMIDVLSADTGIPDPAASVTETLALARGIGVTVNGEEALGTLDADEEEALRPVFAELVANVVKHAEPRELTITVEKPGTLAVSNPVASPAVPTAELIGAGRGLENIVRRLHRLGGTADFTLEAGRFRATIGLPARPARPATASANDEESTP</sequence>
<keyword evidence="10" id="KW-0812">Transmembrane</keyword>
<dbReference type="PANTHER" id="PTHR24421">
    <property type="entry name" value="NITRATE/NITRITE SENSOR PROTEIN NARX-RELATED"/>
    <property type="match status" value="1"/>
</dbReference>
<evidence type="ECO:0000256" key="8">
    <source>
        <dbReference type="ARBA" id="ARBA00023012"/>
    </source>
</evidence>
<keyword evidence="3" id="KW-0597">Phosphoprotein</keyword>
<keyword evidence="9" id="KW-0175">Coiled coil</keyword>
<dbReference type="RefSeq" id="WP_095375985.1">
    <property type="nucleotide sequence ID" value="NZ_NCWY01000006.1"/>
</dbReference>
<feature type="transmembrane region" description="Helical" evidence="10">
    <location>
        <begin position="120"/>
        <end position="139"/>
    </location>
</feature>
<evidence type="ECO:0000259" key="11">
    <source>
        <dbReference type="Pfam" id="PF07730"/>
    </source>
</evidence>
<keyword evidence="5" id="KW-0547">Nucleotide-binding</keyword>
<proteinExistence type="predicted"/>
<evidence type="ECO:0000313" key="13">
    <source>
        <dbReference type="Proteomes" id="UP000216867"/>
    </source>
</evidence>
<evidence type="ECO:0000256" key="5">
    <source>
        <dbReference type="ARBA" id="ARBA00022741"/>
    </source>
</evidence>
<comment type="caution">
    <text evidence="12">The sequence shown here is derived from an EMBL/GenBank/DDBJ whole genome shotgun (WGS) entry which is preliminary data.</text>
</comment>
<evidence type="ECO:0000256" key="10">
    <source>
        <dbReference type="SAM" id="Phobius"/>
    </source>
</evidence>
<evidence type="ECO:0000256" key="4">
    <source>
        <dbReference type="ARBA" id="ARBA00022679"/>
    </source>
</evidence>
<evidence type="ECO:0000256" key="1">
    <source>
        <dbReference type="ARBA" id="ARBA00000085"/>
    </source>
</evidence>
<keyword evidence="10" id="KW-0472">Membrane</keyword>
<feature type="domain" description="Signal transduction histidine kinase subgroup 3 dimerisation and phosphoacceptor" evidence="11">
    <location>
        <begin position="214"/>
        <end position="274"/>
    </location>
</feature>
<comment type="catalytic activity">
    <reaction evidence="1">
        <text>ATP + protein L-histidine = ADP + protein N-phospho-L-histidine.</text>
        <dbReference type="EC" id="2.7.13.3"/>
    </reaction>
</comment>
<evidence type="ECO:0000256" key="9">
    <source>
        <dbReference type="SAM" id="Coils"/>
    </source>
</evidence>
<protein>
    <recommendedName>
        <fullName evidence="2">histidine kinase</fullName>
        <ecNumber evidence="2">2.7.13.3</ecNumber>
    </recommendedName>
</protein>
<name>A0A269ZDD9_9MICO</name>
<feature type="coiled-coil region" evidence="9">
    <location>
        <begin position="171"/>
        <end position="200"/>
    </location>
</feature>
<dbReference type="Pfam" id="PF07730">
    <property type="entry name" value="HisKA_3"/>
    <property type="match status" value="1"/>
</dbReference>
<dbReference type="PANTHER" id="PTHR24421:SF10">
    <property type="entry name" value="NITRATE_NITRITE SENSOR PROTEIN NARQ"/>
    <property type="match status" value="1"/>
</dbReference>
<evidence type="ECO:0000313" key="12">
    <source>
        <dbReference type="EMBL" id="PAK95765.1"/>
    </source>
</evidence>
<dbReference type="GO" id="GO:0046983">
    <property type="term" value="F:protein dimerization activity"/>
    <property type="evidence" value="ECO:0007669"/>
    <property type="project" value="InterPro"/>
</dbReference>
<keyword evidence="6" id="KW-0418">Kinase</keyword>
<gene>
    <name evidence="12" type="ORF">B8X04_08435</name>
</gene>
<evidence type="ECO:0000256" key="2">
    <source>
        <dbReference type="ARBA" id="ARBA00012438"/>
    </source>
</evidence>
<feature type="transmembrane region" description="Helical" evidence="10">
    <location>
        <begin position="60"/>
        <end position="85"/>
    </location>
</feature>
<dbReference type="EMBL" id="NCWY01000006">
    <property type="protein sequence ID" value="PAK95765.1"/>
    <property type="molecule type" value="Genomic_DNA"/>
</dbReference>